<name>A0A388TGX6_9BACT</name>
<dbReference type="AlphaFoldDB" id="A0A388TGX6"/>
<keyword evidence="2" id="KW-1185">Reference proteome</keyword>
<dbReference type="EMBL" id="BGZO01000003">
    <property type="protein sequence ID" value="GBR75508.1"/>
    <property type="molecule type" value="Genomic_DNA"/>
</dbReference>
<accession>A0A388TGX6</accession>
<comment type="caution">
    <text evidence="1">The sequence shown here is derived from an EMBL/GenBank/DDBJ whole genome shotgun (WGS) entry which is preliminary data.</text>
</comment>
<reference evidence="1 2" key="1">
    <citation type="journal article" date="2019" name="ISME J.">
        <title>Genome analyses of uncultured TG2/ZB3 bacteria in 'Margulisbacteria' specifically attached to ectosymbiotic spirochetes of protists in the termite gut.</title>
        <authorList>
            <person name="Utami Y.D."/>
            <person name="Kuwahara H."/>
            <person name="Igai K."/>
            <person name="Murakami T."/>
            <person name="Sugaya K."/>
            <person name="Morikawa T."/>
            <person name="Nagura Y."/>
            <person name="Yuki M."/>
            <person name="Deevong P."/>
            <person name="Inoue T."/>
            <person name="Kihara K."/>
            <person name="Lo N."/>
            <person name="Yamada A."/>
            <person name="Ohkuma M."/>
            <person name="Hongoh Y."/>
        </authorList>
    </citation>
    <scope>NUCLEOTIDE SEQUENCE [LARGE SCALE GENOMIC DNA]</scope>
    <source>
        <strain evidence="1">NkOx7-02</strain>
    </source>
</reference>
<proteinExistence type="predicted"/>
<dbReference type="Proteomes" id="UP000275925">
    <property type="component" value="Unassembled WGS sequence"/>
</dbReference>
<evidence type="ECO:0000313" key="1">
    <source>
        <dbReference type="EMBL" id="GBR75508.1"/>
    </source>
</evidence>
<organism evidence="1 2">
    <name type="scientific">Candidatus Termititenax persephonae</name>
    <dbReference type="NCBI Taxonomy" id="2218525"/>
    <lineage>
        <taxon>Bacteria</taxon>
        <taxon>Bacillati</taxon>
        <taxon>Candidatus Margulisiibacteriota</taxon>
        <taxon>Candidatus Termititenacia</taxon>
        <taxon>Candidatus Termititenacales</taxon>
        <taxon>Candidatus Termititenacaceae</taxon>
        <taxon>Candidatus Termititenax</taxon>
    </lineage>
</organism>
<gene>
    <name evidence="1" type="ORF">NO2_0176</name>
</gene>
<evidence type="ECO:0000313" key="2">
    <source>
        <dbReference type="Proteomes" id="UP000275925"/>
    </source>
</evidence>
<protein>
    <submittedName>
        <fullName evidence="1">Uncharacterized protein</fullName>
    </submittedName>
</protein>
<sequence length="319" mass="36885">MNKLLETSLELSRKVCRRLHLQKTYKLSYDLSGQVVSDYLRDLLTADKPCMIARLGATELNYLANYLSVRDKRNILVKLYKYLTNQMEEFWWSAERRRKMSLWSGFFPSDQDKLSKFAELMLASLPQIDMLGSWLPEERYFAKELRGAKKVPLIDLEPYYHAEPWTIALRGKKVLVVHPFSATIESQYQKREKLFMNPDVLPEFHLETIQAVQSIAGTQTKYTDWFAALDDMKKQIALKDFDVAILGCGAYGFPLAAYIKGLGKKAVHLGGCSQLLFGIKGKRFDPYLYINLLYNKHWVRPSAEETPPRAEIVEGGCYW</sequence>